<dbReference type="EMBL" id="KV751137">
    <property type="protein sequence ID" value="OCL01406.1"/>
    <property type="molecule type" value="Genomic_DNA"/>
</dbReference>
<dbReference type="InterPro" id="IPR010730">
    <property type="entry name" value="HET"/>
</dbReference>
<accession>A0A8E2EMT4</accession>
<proteinExistence type="predicted"/>
<feature type="domain" description="Heterokaryon incompatibility" evidence="1">
    <location>
        <begin position="51"/>
        <end position="204"/>
    </location>
</feature>
<evidence type="ECO:0000259" key="1">
    <source>
        <dbReference type="Pfam" id="PF06985"/>
    </source>
</evidence>
<dbReference type="Proteomes" id="UP000250140">
    <property type="component" value="Unassembled WGS sequence"/>
</dbReference>
<dbReference type="PANTHER" id="PTHR33112:SF16">
    <property type="entry name" value="HETEROKARYON INCOMPATIBILITY DOMAIN-CONTAINING PROTEIN"/>
    <property type="match status" value="1"/>
</dbReference>
<reference evidence="2 3" key="1">
    <citation type="journal article" date="2016" name="Nat. Commun.">
        <title>Ectomycorrhizal ecology is imprinted in the genome of the dominant symbiotic fungus Cenococcum geophilum.</title>
        <authorList>
            <consortium name="DOE Joint Genome Institute"/>
            <person name="Peter M."/>
            <person name="Kohler A."/>
            <person name="Ohm R.A."/>
            <person name="Kuo A."/>
            <person name="Krutzmann J."/>
            <person name="Morin E."/>
            <person name="Arend M."/>
            <person name="Barry K.W."/>
            <person name="Binder M."/>
            <person name="Choi C."/>
            <person name="Clum A."/>
            <person name="Copeland A."/>
            <person name="Grisel N."/>
            <person name="Haridas S."/>
            <person name="Kipfer T."/>
            <person name="LaButti K."/>
            <person name="Lindquist E."/>
            <person name="Lipzen A."/>
            <person name="Maire R."/>
            <person name="Meier B."/>
            <person name="Mihaltcheva S."/>
            <person name="Molinier V."/>
            <person name="Murat C."/>
            <person name="Poggeler S."/>
            <person name="Quandt C.A."/>
            <person name="Sperisen C."/>
            <person name="Tritt A."/>
            <person name="Tisserant E."/>
            <person name="Crous P.W."/>
            <person name="Henrissat B."/>
            <person name="Nehls U."/>
            <person name="Egli S."/>
            <person name="Spatafora J.W."/>
            <person name="Grigoriev I.V."/>
            <person name="Martin F.M."/>
        </authorList>
    </citation>
    <scope>NUCLEOTIDE SEQUENCE [LARGE SCALE GENOMIC DNA]</scope>
    <source>
        <strain evidence="2 3">CBS 207.34</strain>
    </source>
</reference>
<dbReference type="PANTHER" id="PTHR33112">
    <property type="entry name" value="DOMAIN PROTEIN, PUTATIVE-RELATED"/>
    <property type="match status" value="1"/>
</dbReference>
<dbReference type="AlphaFoldDB" id="A0A8E2EMT4"/>
<dbReference type="OrthoDB" id="2958217at2759"/>
<feature type="non-terminal residue" evidence="2">
    <location>
        <position position="363"/>
    </location>
</feature>
<name>A0A8E2EMT4_9PEZI</name>
<feature type="non-terminal residue" evidence="2">
    <location>
        <position position="1"/>
    </location>
</feature>
<protein>
    <submittedName>
        <fullName evidence="2">HET-domain-containing protein</fullName>
    </submittedName>
</protein>
<dbReference type="Pfam" id="PF06985">
    <property type="entry name" value="HET"/>
    <property type="match status" value="1"/>
</dbReference>
<organism evidence="2 3">
    <name type="scientific">Glonium stellatum</name>
    <dbReference type="NCBI Taxonomy" id="574774"/>
    <lineage>
        <taxon>Eukaryota</taxon>
        <taxon>Fungi</taxon>
        <taxon>Dikarya</taxon>
        <taxon>Ascomycota</taxon>
        <taxon>Pezizomycotina</taxon>
        <taxon>Dothideomycetes</taxon>
        <taxon>Pleosporomycetidae</taxon>
        <taxon>Gloniales</taxon>
        <taxon>Gloniaceae</taxon>
        <taxon>Glonium</taxon>
    </lineage>
</organism>
<evidence type="ECO:0000313" key="3">
    <source>
        <dbReference type="Proteomes" id="UP000250140"/>
    </source>
</evidence>
<gene>
    <name evidence="2" type="ORF">AOQ84DRAFT_268093</name>
</gene>
<sequence length="363" mass="40993">LMTCRNEHTTCERVRLQSQSSWAPTRLIYIDRQSGSLKLEESDTIPLGVRYTTLSHCWGRVPDKLVLTVANVASWKHALPSLGKMKTFEDAIEISQRLGVPYIWIDSLCIIQDSRDDWIAESSRMSDVYKYSFCNICATAAADDTGGCFFSRDPSIALPFRIQATAMDQSSRSLQGAYDLHRQGKWVLEIGGAPVNRRAWVVQERFLTPRVLNFGKSQLYWECNELQASESYPDGVPKEPNGDVMFKATTPFNLIKRDYANSDTSNTSNASYGLDDLFGLWAVAVDAFTGCGLTKEEDKLVAISAIAREMQPLMQCRYLAGHWEVDFVRQLAWTALNFSYRASVYRAPSWSWASVDGIIDHFQ</sequence>
<keyword evidence="3" id="KW-1185">Reference proteome</keyword>
<evidence type="ECO:0000313" key="2">
    <source>
        <dbReference type="EMBL" id="OCL01406.1"/>
    </source>
</evidence>